<dbReference type="SUPFAM" id="SSF81383">
    <property type="entry name" value="F-box domain"/>
    <property type="match status" value="1"/>
</dbReference>
<dbReference type="GO" id="GO:0051087">
    <property type="term" value="F:protein-folding chaperone binding"/>
    <property type="evidence" value="ECO:0007669"/>
    <property type="project" value="InterPro"/>
</dbReference>
<dbReference type="InterPro" id="IPR003103">
    <property type="entry name" value="BAG_domain"/>
</dbReference>
<dbReference type="AlphaFoldDB" id="A0A397V9H9"/>
<dbReference type="PANTHER" id="PTHR12329">
    <property type="entry name" value="BCL2-ASSOCIATED ATHANOGENE"/>
    <property type="match status" value="1"/>
</dbReference>
<dbReference type="GO" id="GO:0000774">
    <property type="term" value="F:adenyl-nucleotide exchange factor activity"/>
    <property type="evidence" value="ECO:0007669"/>
    <property type="project" value="TreeGrafter"/>
</dbReference>
<dbReference type="GO" id="GO:0050821">
    <property type="term" value="P:protein stabilization"/>
    <property type="evidence" value="ECO:0007669"/>
    <property type="project" value="TreeGrafter"/>
</dbReference>
<dbReference type="Pfam" id="PF02179">
    <property type="entry name" value="BAG"/>
    <property type="match status" value="2"/>
</dbReference>
<dbReference type="SUPFAM" id="SSF63491">
    <property type="entry name" value="BAG domain"/>
    <property type="match status" value="2"/>
</dbReference>
<accession>A0A397V9H9</accession>
<dbReference type="InterPro" id="IPR039773">
    <property type="entry name" value="BAG_chaperone_regulator"/>
</dbReference>
<comment type="caution">
    <text evidence="3">The sequence shown here is derived from an EMBL/GenBank/DDBJ whole genome shotgun (WGS) entry which is preliminary data.</text>
</comment>
<dbReference type="Proteomes" id="UP000266673">
    <property type="component" value="Unassembled WGS sequence"/>
</dbReference>
<organism evidence="3 4">
    <name type="scientific">Gigaspora rosea</name>
    <dbReference type="NCBI Taxonomy" id="44941"/>
    <lineage>
        <taxon>Eukaryota</taxon>
        <taxon>Fungi</taxon>
        <taxon>Fungi incertae sedis</taxon>
        <taxon>Mucoromycota</taxon>
        <taxon>Glomeromycotina</taxon>
        <taxon>Glomeromycetes</taxon>
        <taxon>Diversisporales</taxon>
        <taxon>Gigasporaceae</taxon>
        <taxon>Gigaspora</taxon>
    </lineage>
</organism>
<evidence type="ECO:0000313" key="4">
    <source>
        <dbReference type="Proteomes" id="UP000266673"/>
    </source>
</evidence>
<sequence>EKTTILIPQIESIETYVATYLSSENNDDTVKSNLAEAHNCIVETLTQSLFTLDEVICPPEFETARQQRREAVKFTQGLIDRVECSKLSLMGSKPNAKNLAQTTSRSSEEHALIARISQSFEKIETNLIPQIESFEISVTTYLSSENNDDTVKSKLAEAHHCIVEALMQSILTLDSIVCPPGFEIAKQKRREAVKFAQVLIDRVDEVFLELDEPDLFNLGCVSRYYSILTADNAVWSQLALKRWEAKEGMREISEEYRNFWFKSPGAWKRVYCLIEKEARRTSLDVNDLVDNIWYCAPVEDINDWNRNKLVTFYRDGTYTHHHEPFNPTFSWTIMNGNLILNHNHFSLMRSPGWDLVISNGSLVFKSPGTKSFRRKLIEDGLIPNVRQEDNNF</sequence>
<dbReference type="PROSITE" id="PS51035">
    <property type="entry name" value="BAG"/>
    <property type="match status" value="1"/>
</dbReference>
<reference evidence="3 4" key="1">
    <citation type="submission" date="2018-06" db="EMBL/GenBank/DDBJ databases">
        <title>Comparative genomics reveals the genomic features of Rhizophagus irregularis, R. cerebriforme, R. diaphanum and Gigaspora rosea, and their symbiotic lifestyle signature.</title>
        <authorList>
            <person name="Morin E."/>
            <person name="San Clemente H."/>
            <person name="Chen E.C.H."/>
            <person name="De La Providencia I."/>
            <person name="Hainaut M."/>
            <person name="Kuo A."/>
            <person name="Kohler A."/>
            <person name="Murat C."/>
            <person name="Tang N."/>
            <person name="Roy S."/>
            <person name="Loubradou J."/>
            <person name="Henrissat B."/>
            <person name="Grigoriev I.V."/>
            <person name="Corradi N."/>
            <person name="Roux C."/>
            <person name="Martin F.M."/>
        </authorList>
    </citation>
    <scope>NUCLEOTIDE SEQUENCE [LARGE SCALE GENOMIC DNA]</scope>
    <source>
        <strain evidence="3 4">DAOM 194757</strain>
    </source>
</reference>
<dbReference type="STRING" id="44941.A0A397V9H9"/>
<feature type="non-terminal residue" evidence="3">
    <location>
        <position position="1"/>
    </location>
</feature>
<proteinExistence type="predicted"/>
<dbReference type="InterPro" id="IPR036047">
    <property type="entry name" value="F-box-like_dom_sf"/>
</dbReference>
<gene>
    <name evidence="3" type="ORF">C2G38_2189449</name>
</gene>
<protein>
    <recommendedName>
        <fullName evidence="2">BAG domain-containing protein</fullName>
    </recommendedName>
</protein>
<dbReference type="OrthoDB" id="10257471at2759"/>
<dbReference type="GO" id="GO:0005737">
    <property type="term" value="C:cytoplasm"/>
    <property type="evidence" value="ECO:0007669"/>
    <property type="project" value="TreeGrafter"/>
</dbReference>
<feature type="domain" description="BAG" evidence="2">
    <location>
        <begin position="36"/>
        <end position="86"/>
    </location>
</feature>
<dbReference type="EMBL" id="QKWP01000662">
    <property type="protein sequence ID" value="RIB16623.1"/>
    <property type="molecule type" value="Genomic_DNA"/>
</dbReference>
<dbReference type="InterPro" id="IPR036533">
    <property type="entry name" value="BAG_dom_sf"/>
</dbReference>
<dbReference type="Gene3D" id="1.20.58.120">
    <property type="entry name" value="BAG domain"/>
    <property type="match status" value="2"/>
</dbReference>
<evidence type="ECO:0000256" key="1">
    <source>
        <dbReference type="ARBA" id="ARBA00023186"/>
    </source>
</evidence>
<keyword evidence="1" id="KW-0143">Chaperone</keyword>
<dbReference type="PANTHER" id="PTHR12329:SF16">
    <property type="entry name" value="BAG FAMILY MOLECULAR CHAPERONE REGULATOR 1"/>
    <property type="match status" value="1"/>
</dbReference>
<name>A0A397V9H9_9GLOM</name>
<evidence type="ECO:0000313" key="3">
    <source>
        <dbReference type="EMBL" id="RIB16623.1"/>
    </source>
</evidence>
<evidence type="ECO:0000259" key="2">
    <source>
        <dbReference type="PROSITE" id="PS51035"/>
    </source>
</evidence>
<keyword evidence="4" id="KW-1185">Reference proteome</keyword>